<dbReference type="Proteomes" id="UP000292881">
    <property type="component" value="Unassembled WGS sequence"/>
</dbReference>
<dbReference type="OrthoDB" id="9825838at2"/>
<keyword evidence="3" id="KW-1185">Reference proteome</keyword>
<reference evidence="2 3" key="1">
    <citation type="submission" date="2019-01" db="EMBL/GenBank/DDBJ databases">
        <authorList>
            <person name="Li J."/>
        </authorList>
    </citation>
    <scope>NUCLEOTIDE SEQUENCE [LARGE SCALE GENOMIC DNA]</scope>
    <source>
        <strain evidence="2 3">CGMCC 4.7180</strain>
    </source>
</reference>
<evidence type="ECO:0000313" key="3">
    <source>
        <dbReference type="Proteomes" id="UP000292881"/>
    </source>
</evidence>
<dbReference type="EMBL" id="SDPL01000006">
    <property type="protein sequence ID" value="RXZ51719.1"/>
    <property type="molecule type" value="Genomic_DNA"/>
</dbReference>
<dbReference type="AlphaFoldDB" id="A0A4Q2JY58"/>
<proteinExistence type="predicted"/>
<dbReference type="RefSeq" id="WP_129233042.1">
    <property type="nucleotide sequence ID" value="NZ_SDPL01000006.1"/>
</dbReference>
<protein>
    <submittedName>
        <fullName evidence="2">Uncharacterized protein</fullName>
    </submittedName>
</protein>
<evidence type="ECO:0000313" key="2">
    <source>
        <dbReference type="EMBL" id="RXZ51719.1"/>
    </source>
</evidence>
<evidence type="ECO:0000256" key="1">
    <source>
        <dbReference type="SAM" id="MobiDB-lite"/>
    </source>
</evidence>
<comment type="caution">
    <text evidence="2">The sequence shown here is derived from an EMBL/GenBank/DDBJ whole genome shotgun (WGS) entry which is preliminary data.</text>
</comment>
<organism evidence="2 3">
    <name type="scientific">Agromyces binzhouensis</name>
    <dbReference type="NCBI Taxonomy" id="1817495"/>
    <lineage>
        <taxon>Bacteria</taxon>
        <taxon>Bacillati</taxon>
        <taxon>Actinomycetota</taxon>
        <taxon>Actinomycetes</taxon>
        <taxon>Micrococcales</taxon>
        <taxon>Microbacteriaceae</taxon>
        <taxon>Agromyces</taxon>
    </lineage>
</organism>
<accession>A0A4Q2JY58</accession>
<name>A0A4Q2JY58_9MICO</name>
<feature type="region of interest" description="Disordered" evidence="1">
    <location>
        <begin position="299"/>
        <end position="322"/>
    </location>
</feature>
<sequence length="322" mass="33370">MNTLGAALTGIRRRPIAVAVLLVIAMAFAAAAVTSRAAVLDAEARAELTVERDRLVTEIDLVSERADAAQAASSAADECVRDETSRLQPAISATDRFSTTVISMGTAAMARVAPETDVAQPASTETILLVRDAESSSRDELVEEVHRLSDLRASAGEEAELIRLAALERHAACESAHRAVAAVVAEVGPRTDRVIAASGMAPADVVAELRAARDAVLAEEGEAVGLEALPRWLAAASEVESTHATANAAAIEAAARAAAAAAASAAQAESVSIFPPDWGTITVPFEFSLSEESIRACQPDCDPYGTGGTTPPPGWEWPEGLL</sequence>
<gene>
    <name evidence="2" type="ORF">ESO86_01020</name>
</gene>